<protein>
    <submittedName>
        <fullName evidence="1">Uncharacterized protein</fullName>
    </submittedName>
</protein>
<dbReference type="EMBL" id="APNK01000002">
    <property type="protein sequence ID" value="KEZ78805.1"/>
    <property type="molecule type" value="Genomic_DNA"/>
</dbReference>
<evidence type="ECO:0000313" key="2">
    <source>
        <dbReference type="Proteomes" id="UP000028302"/>
    </source>
</evidence>
<dbReference type="Proteomes" id="UP000028302">
    <property type="component" value="Unassembled WGS sequence"/>
</dbReference>
<name>A0A084IQ21_SALHC</name>
<gene>
    <name evidence="1" type="ORF">C41B8_01707</name>
</gene>
<organism evidence="1 2">
    <name type="scientific">Salinisphaera hydrothermalis (strain C41B8)</name>
    <dbReference type="NCBI Taxonomy" id="1304275"/>
    <lineage>
        <taxon>Bacteria</taxon>
        <taxon>Pseudomonadati</taxon>
        <taxon>Pseudomonadota</taxon>
        <taxon>Gammaproteobacteria</taxon>
        <taxon>Salinisphaerales</taxon>
        <taxon>Salinisphaeraceae</taxon>
        <taxon>Salinisphaera</taxon>
    </lineage>
</organism>
<keyword evidence="2" id="KW-1185">Reference proteome</keyword>
<sequence length="100" mass="11657">MMRFADRLSNNMAPPYMVERFNPLADRRAFEFNAWFHDRVEPDRSWIVEESISRFRYMYVSARVSRDKYCTRPGVGVGPTARCAGKSVSGQSFLIAWLRA</sequence>
<dbReference type="AlphaFoldDB" id="A0A084IQ21"/>
<evidence type="ECO:0000313" key="1">
    <source>
        <dbReference type="EMBL" id="KEZ78805.1"/>
    </source>
</evidence>
<accession>A0A084IQ21</accession>
<comment type="caution">
    <text evidence="1">The sequence shown here is derived from an EMBL/GenBank/DDBJ whole genome shotgun (WGS) entry which is preliminary data.</text>
</comment>
<reference evidence="1 2" key="1">
    <citation type="submission" date="2013-03" db="EMBL/GenBank/DDBJ databases">
        <title>Salinisphaera hydrothermalis C41B8 Genome Sequencing.</title>
        <authorList>
            <person name="Li C."/>
            <person name="Lai Q."/>
            <person name="Shao Z."/>
        </authorList>
    </citation>
    <scope>NUCLEOTIDE SEQUENCE [LARGE SCALE GENOMIC DNA]</scope>
    <source>
        <strain evidence="1 2">C41B8</strain>
    </source>
</reference>
<proteinExistence type="predicted"/>